<accession>A0A9N9YFJ9</accession>
<protein>
    <submittedName>
        <fullName evidence="1">Uncharacterized protein</fullName>
    </submittedName>
</protein>
<sequence>MNILLGETQHRESRLRKCIRWFKIKVRESNHPKPEEVLLDKVRMEMMIRLFLRKRFFWFDAELTRMRQTDHILPRSDKRDLNEVDAESTTRWTSLLSWVSHIAASPQLTRLLPARSGRTSMK</sequence>
<proteinExistence type="predicted"/>
<dbReference type="EMBL" id="CABFNQ020000493">
    <property type="protein sequence ID" value="CAH0017153.1"/>
    <property type="molecule type" value="Genomic_DNA"/>
</dbReference>
<name>A0A9N9YFJ9_9HYPO</name>
<evidence type="ECO:0000313" key="2">
    <source>
        <dbReference type="Proteomes" id="UP000696573"/>
    </source>
</evidence>
<dbReference type="Proteomes" id="UP000696573">
    <property type="component" value="Unassembled WGS sequence"/>
</dbReference>
<evidence type="ECO:0000313" key="1">
    <source>
        <dbReference type="EMBL" id="CAH0017153.1"/>
    </source>
</evidence>
<gene>
    <name evidence="1" type="ORF">CRHIZ90672A_00019120</name>
</gene>
<keyword evidence="2" id="KW-1185">Reference proteome</keyword>
<comment type="caution">
    <text evidence="1">The sequence shown here is derived from an EMBL/GenBank/DDBJ whole genome shotgun (WGS) entry which is preliminary data.</text>
</comment>
<reference evidence="1" key="1">
    <citation type="submission" date="2021-10" db="EMBL/GenBank/DDBJ databases">
        <authorList>
            <person name="Piombo E."/>
        </authorList>
    </citation>
    <scope>NUCLEOTIDE SEQUENCE</scope>
</reference>
<dbReference type="AlphaFoldDB" id="A0A9N9YFJ9"/>
<organism evidence="1 2">
    <name type="scientific">Clonostachys rhizophaga</name>
    <dbReference type="NCBI Taxonomy" id="160324"/>
    <lineage>
        <taxon>Eukaryota</taxon>
        <taxon>Fungi</taxon>
        <taxon>Dikarya</taxon>
        <taxon>Ascomycota</taxon>
        <taxon>Pezizomycotina</taxon>
        <taxon>Sordariomycetes</taxon>
        <taxon>Hypocreomycetidae</taxon>
        <taxon>Hypocreales</taxon>
        <taxon>Bionectriaceae</taxon>
        <taxon>Clonostachys</taxon>
    </lineage>
</organism>